<feature type="transmembrane region" description="Helical" evidence="2">
    <location>
        <begin position="84"/>
        <end position="104"/>
    </location>
</feature>
<evidence type="ECO:0000256" key="2">
    <source>
        <dbReference type="SAM" id="Phobius"/>
    </source>
</evidence>
<keyword evidence="5" id="KW-1185">Reference proteome</keyword>
<evidence type="ECO:0000259" key="3">
    <source>
        <dbReference type="Pfam" id="PF13937"/>
    </source>
</evidence>
<reference evidence="4 5" key="1">
    <citation type="submission" date="2022-10" db="EMBL/GenBank/DDBJ databases">
        <title>Erythrobacter sp. sf7 Genome sequencing.</title>
        <authorList>
            <person name="Park S."/>
        </authorList>
    </citation>
    <scope>NUCLEOTIDE SEQUENCE [LARGE SCALE GENOMIC DNA]</scope>
    <source>
        <strain evidence="5">sf7</strain>
    </source>
</reference>
<evidence type="ECO:0000313" key="4">
    <source>
        <dbReference type="EMBL" id="MDC8754049.1"/>
    </source>
</evidence>
<dbReference type="InterPro" id="IPR019886">
    <property type="entry name" value="Na_symporter_ssu"/>
</dbReference>
<keyword evidence="2" id="KW-0472">Membrane</keyword>
<protein>
    <submittedName>
        <fullName evidence="4">DUF4212 domain-containing protein</fullName>
    </submittedName>
</protein>
<name>A0ABT5JNG2_9SPHN</name>
<sequence>MDQQTPHGQDSGYDDPGEPTEALPDIDATTPDGETNLREDAYWHANLRLLGVLMAIWFACSFGAGIIFRSFLDQFSLGGYPLGFWFAQQGSVYVFIALIFFYVVRMKAIEHTYDLDD</sequence>
<dbReference type="Pfam" id="PF13937">
    <property type="entry name" value="DUF4212"/>
    <property type="match status" value="1"/>
</dbReference>
<dbReference type="RefSeq" id="WP_273676801.1">
    <property type="nucleotide sequence ID" value="NZ_JAQQXQ010000003.1"/>
</dbReference>
<comment type="caution">
    <text evidence="4">The sequence shown here is derived from an EMBL/GenBank/DDBJ whole genome shotgun (WGS) entry which is preliminary data.</text>
</comment>
<organism evidence="4 5">
    <name type="scientific">Erythrobacter fulvus</name>
    <dbReference type="NCBI Taxonomy" id="2987523"/>
    <lineage>
        <taxon>Bacteria</taxon>
        <taxon>Pseudomonadati</taxon>
        <taxon>Pseudomonadota</taxon>
        <taxon>Alphaproteobacteria</taxon>
        <taxon>Sphingomonadales</taxon>
        <taxon>Erythrobacteraceae</taxon>
        <taxon>Erythrobacter/Porphyrobacter group</taxon>
        <taxon>Erythrobacter</taxon>
    </lineage>
</organism>
<proteinExistence type="predicted"/>
<keyword evidence="2" id="KW-1133">Transmembrane helix</keyword>
<dbReference type="NCBIfam" id="TIGR03647">
    <property type="entry name" value="Na_symport_sm"/>
    <property type="match status" value="1"/>
</dbReference>
<feature type="region of interest" description="Disordered" evidence="1">
    <location>
        <begin position="1"/>
        <end position="33"/>
    </location>
</feature>
<evidence type="ECO:0000313" key="5">
    <source>
        <dbReference type="Proteomes" id="UP001216558"/>
    </source>
</evidence>
<dbReference type="EMBL" id="JAQQXQ010000003">
    <property type="protein sequence ID" value="MDC8754049.1"/>
    <property type="molecule type" value="Genomic_DNA"/>
</dbReference>
<gene>
    <name evidence="4" type="ORF">OIK40_05250</name>
</gene>
<accession>A0ABT5JNG2</accession>
<dbReference type="Proteomes" id="UP001216558">
    <property type="component" value="Unassembled WGS sequence"/>
</dbReference>
<feature type="domain" description="Sodium symporter small subunit" evidence="3">
    <location>
        <begin position="40"/>
        <end position="115"/>
    </location>
</feature>
<keyword evidence="2" id="KW-0812">Transmembrane</keyword>
<feature type="transmembrane region" description="Helical" evidence="2">
    <location>
        <begin position="47"/>
        <end position="72"/>
    </location>
</feature>
<evidence type="ECO:0000256" key="1">
    <source>
        <dbReference type="SAM" id="MobiDB-lite"/>
    </source>
</evidence>